<name>A0A9N8HN82_9STRA</name>
<dbReference type="SMART" id="SM00871">
    <property type="entry name" value="AraC_E_bind"/>
    <property type="match status" value="1"/>
</dbReference>
<gene>
    <name evidence="2" type="ORF">SEMRO_1187_G250450.1</name>
</gene>
<dbReference type="InterPro" id="IPR010499">
    <property type="entry name" value="AraC_E-bd"/>
</dbReference>
<dbReference type="Pfam" id="PF06445">
    <property type="entry name" value="GyrI-like"/>
    <property type="match status" value="1"/>
</dbReference>
<feature type="domain" description="AraC effector-binding" evidence="1">
    <location>
        <begin position="2"/>
        <end position="167"/>
    </location>
</feature>
<reference evidence="2" key="1">
    <citation type="submission" date="2020-06" db="EMBL/GenBank/DDBJ databases">
        <authorList>
            <consortium name="Plant Systems Biology data submission"/>
        </authorList>
    </citation>
    <scope>NUCLEOTIDE SEQUENCE</scope>
    <source>
        <strain evidence="2">D6</strain>
    </source>
</reference>
<dbReference type="EMBL" id="CAICTM010001185">
    <property type="protein sequence ID" value="CAB9521348.1"/>
    <property type="molecule type" value="Genomic_DNA"/>
</dbReference>
<dbReference type="InterPro" id="IPR029442">
    <property type="entry name" value="GyrI-like"/>
</dbReference>
<organism evidence="2 3">
    <name type="scientific">Seminavis robusta</name>
    <dbReference type="NCBI Taxonomy" id="568900"/>
    <lineage>
        <taxon>Eukaryota</taxon>
        <taxon>Sar</taxon>
        <taxon>Stramenopiles</taxon>
        <taxon>Ochrophyta</taxon>
        <taxon>Bacillariophyta</taxon>
        <taxon>Bacillariophyceae</taxon>
        <taxon>Bacillariophycidae</taxon>
        <taxon>Naviculales</taxon>
        <taxon>Naviculaceae</taxon>
        <taxon>Seminavis</taxon>
    </lineage>
</organism>
<keyword evidence="3" id="KW-1185">Reference proteome</keyword>
<dbReference type="OrthoDB" id="50148at2759"/>
<dbReference type="AlphaFoldDB" id="A0A9N8HN82"/>
<sequence>MNTPKIIETATRKFWGIVGHGPFDACGPLFKRLGVIKKETFSNTKIDFAMLVLCDVPNTSKDDLVWAAAMVIPPEKEAKSKGGKVPDGLEEIVVAGHRCATMMHHGGYDGLPKSWGKLCMEWIPSQKMCPSKGSRECPHYEIYLNDCSKGEAIKQEDLVTQLFAPVEAAE</sequence>
<dbReference type="Proteomes" id="UP001153069">
    <property type="component" value="Unassembled WGS sequence"/>
</dbReference>
<evidence type="ECO:0000259" key="1">
    <source>
        <dbReference type="SMART" id="SM00871"/>
    </source>
</evidence>
<evidence type="ECO:0000313" key="2">
    <source>
        <dbReference type="EMBL" id="CAB9521348.1"/>
    </source>
</evidence>
<comment type="caution">
    <text evidence="2">The sequence shown here is derived from an EMBL/GenBank/DDBJ whole genome shotgun (WGS) entry which is preliminary data.</text>
</comment>
<dbReference type="InterPro" id="IPR011256">
    <property type="entry name" value="Reg_factor_effector_dom_sf"/>
</dbReference>
<proteinExistence type="predicted"/>
<dbReference type="SUPFAM" id="SSF55136">
    <property type="entry name" value="Probable bacterial effector-binding domain"/>
    <property type="match status" value="1"/>
</dbReference>
<evidence type="ECO:0000313" key="3">
    <source>
        <dbReference type="Proteomes" id="UP001153069"/>
    </source>
</evidence>
<protein>
    <recommendedName>
        <fullName evidence="1">AraC effector-binding domain-containing protein</fullName>
    </recommendedName>
</protein>
<dbReference type="Gene3D" id="3.20.80.10">
    <property type="entry name" value="Regulatory factor, effector binding domain"/>
    <property type="match status" value="1"/>
</dbReference>
<accession>A0A9N8HN82</accession>